<name>A0A8S4R5M8_9NEOP</name>
<evidence type="ECO:0000313" key="2">
    <source>
        <dbReference type="Proteomes" id="UP000838756"/>
    </source>
</evidence>
<comment type="caution">
    <text evidence="1">The sequence shown here is derived from an EMBL/GenBank/DDBJ whole genome shotgun (WGS) entry which is preliminary data.</text>
</comment>
<organism evidence="1 2">
    <name type="scientific">Pararge aegeria aegeria</name>
    <dbReference type="NCBI Taxonomy" id="348720"/>
    <lineage>
        <taxon>Eukaryota</taxon>
        <taxon>Metazoa</taxon>
        <taxon>Ecdysozoa</taxon>
        <taxon>Arthropoda</taxon>
        <taxon>Hexapoda</taxon>
        <taxon>Insecta</taxon>
        <taxon>Pterygota</taxon>
        <taxon>Neoptera</taxon>
        <taxon>Endopterygota</taxon>
        <taxon>Lepidoptera</taxon>
        <taxon>Glossata</taxon>
        <taxon>Ditrysia</taxon>
        <taxon>Papilionoidea</taxon>
        <taxon>Nymphalidae</taxon>
        <taxon>Satyrinae</taxon>
        <taxon>Satyrini</taxon>
        <taxon>Parargina</taxon>
        <taxon>Pararge</taxon>
    </lineage>
</organism>
<protein>
    <submittedName>
        <fullName evidence="1">Jg20023 protein</fullName>
    </submittedName>
</protein>
<accession>A0A8S4R5M8</accession>
<evidence type="ECO:0000313" key="1">
    <source>
        <dbReference type="EMBL" id="CAH2230274.1"/>
    </source>
</evidence>
<reference evidence="1" key="1">
    <citation type="submission" date="2022-03" db="EMBL/GenBank/DDBJ databases">
        <authorList>
            <person name="Lindestad O."/>
        </authorList>
    </citation>
    <scope>NUCLEOTIDE SEQUENCE</scope>
</reference>
<gene>
    <name evidence="1" type="primary">jg20023</name>
    <name evidence="1" type="ORF">PAEG_LOCUS9523</name>
</gene>
<dbReference type="EMBL" id="CAKXAJ010024785">
    <property type="protein sequence ID" value="CAH2230274.1"/>
    <property type="molecule type" value="Genomic_DNA"/>
</dbReference>
<proteinExistence type="predicted"/>
<dbReference type="OrthoDB" id="6928962at2759"/>
<keyword evidence="2" id="KW-1185">Reference proteome</keyword>
<dbReference type="AlphaFoldDB" id="A0A8S4R5M8"/>
<dbReference type="Proteomes" id="UP000838756">
    <property type="component" value="Unassembled WGS sequence"/>
</dbReference>
<sequence>MEYEIDTRIQYALRCSDALHEVFMSTINSQKPKIYETVTRLILMYGCESLNLHEKKKRRSQWQRAGYSGKSCDQQGVMTMA</sequence>